<feature type="non-terminal residue" evidence="2">
    <location>
        <position position="69"/>
    </location>
</feature>
<reference evidence="2" key="1">
    <citation type="submission" date="2014-12" db="EMBL/GenBank/DDBJ databases">
        <title>Insight into the proteome of Arion vulgaris.</title>
        <authorList>
            <person name="Aradska J."/>
            <person name="Bulat T."/>
            <person name="Smidak R."/>
            <person name="Sarate P."/>
            <person name="Gangsoo J."/>
            <person name="Sialana F."/>
            <person name="Bilban M."/>
            <person name="Lubec G."/>
        </authorList>
    </citation>
    <scope>NUCLEOTIDE SEQUENCE</scope>
    <source>
        <tissue evidence="2">Skin</tissue>
    </source>
</reference>
<feature type="non-terminal residue" evidence="2">
    <location>
        <position position="1"/>
    </location>
</feature>
<gene>
    <name evidence="2" type="primary">ORF221271</name>
</gene>
<dbReference type="EMBL" id="HACG01052567">
    <property type="protein sequence ID" value="CEK99438.1"/>
    <property type="molecule type" value="Transcribed_RNA"/>
</dbReference>
<evidence type="ECO:0000313" key="2">
    <source>
        <dbReference type="EMBL" id="CEK99438.1"/>
    </source>
</evidence>
<accession>A0A0B7C2M7</accession>
<organism evidence="2">
    <name type="scientific">Arion vulgaris</name>
    <dbReference type="NCBI Taxonomy" id="1028688"/>
    <lineage>
        <taxon>Eukaryota</taxon>
        <taxon>Metazoa</taxon>
        <taxon>Spiralia</taxon>
        <taxon>Lophotrochozoa</taxon>
        <taxon>Mollusca</taxon>
        <taxon>Gastropoda</taxon>
        <taxon>Heterobranchia</taxon>
        <taxon>Euthyneura</taxon>
        <taxon>Panpulmonata</taxon>
        <taxon>Eupulmonata</taxon>
        <taxon>Stylommatophora</taxon>
        <taxon>Helicina</taxon>
        <taxon>Arionoidea</taxon>
        <taxon>Arionidae</taxon>
        <taxon>Arion</taxon>
    </lineage>
</organism>
<proteinExistence type="predicted"/>
<dbReference type="AlphaFoldDB" id="A0A0B7C2M7"/>
<protein>
    <submittedName>
        <fullName evidence="2">Uncharacterized protein</fullName>
    </submittedName>
</protein>
<sequence>TNTKNVRNMPTRNSEDNNNISNRDLTVSLMRADVECSRLSNLYQNNDRWLTRLSHPITDDSHVDYHKKQ</sequence>
<feature type="region of interest" description="Disordered" evidence="1">
    <location>
        <begin position="1"/>
        <end position="21"/>
    </location>
</feature>
<evidence type="ECO:0000256" key="1">
    <source>
        <dbReference type="SAM" id="MobiDB-lite"/>
    </source>
</evidence>
<name>A0A0B7C2M7_9EUPU</name>